<dbReference type="Proteomes" id="UP000321479">
    <property type="component" value="Chromosome"/>
</dbReference>
<feature type="signal peptide" evidence="1">
    <location>
        <begin position="1"/>
        <end position="21"/>
    </location>
</feature>
<dbReference type="Pfam" id="PF10670">
    <property type="entry name" value="DUF4198"/>
    <property type="match status" value="1"/>
</dbReference>
<protein>
    <submittedName>
        <fullName evidence="2">DUF4198 domain-containing protein</fullName>
    </submittedName>
</protein>
<dbReference type="KEGG" id="mgin:FRZ54_01760"/>
<keyword evidence="3" id="KW-1185">Reference proteome</keyword>
<dbReference type="OrthoDB" id="796327at2"/>
<dbReference type="RefSeq" id="WP_147029936.1">
    <property type="nucleotide sequence ID" value="NZ_CP042436.1"/>
</dbReference>
<dbReference type="EMBL" id="CP042436">
    <property type="protein sequence ID" value="QEC61358.1"/>
    <property type="molecule type" value="Genomic_DNA"/>
</dbReference>
<gene>
    <name evidence="2" type="ORF">FRZ54_01760</name>
</gene>
<organism evidence="2 3">
    <name type="scientific">Mucilaginibacter ginsenosidivorans</name>
    <dbReference type="NCBI Taxonomy" id="398053"/>
    <lineage>
        <taxon>Bacteria</taxon>
        <taxon>Pseudomonadati</taxon>
        <taxon>Bacteroidota</taxon>
        <taxon>Sphingobacteriia</taxon>
        <taxon>Sphingobacteriales</taxon>
        <taxon>Sphingobacteriaceae</taxon>
        <taxon>Mucilaginibacter</taxon>
    </lineage>
</organism>
<accession>A0A5B8UR89</accession>
<proteinExistence type="predicted"/>
<evidence type="ECO:0000256" key="1">
    <source>
        <dbReference type="SAM" id="SignalP"/>
    </source>
</evidence>
<dbReference type="InterPro" id="IPR019613">
    <property type="entry name" value="DUF4198"/>
</dbReference>
<sequence length="283" mass="32576">MKYIYCCLFSLLFLTVQEACAQDYMLVPQHFYLHKGDELKVHLFSANQFVIQDRLNFDPAKIDKFNISAGSKKSDKDIATKSSDTIATVTAEKDGLNMITMTRKPVIDDVEREDFTRELDDEGLTQYSEKVKNGSKDIFRERFTWYLKTLVKVDKESANDFNKSQDQDYEIILKDNPYKGNYGDDIIGLVNFKGKPVVNAVVVFYIKSHGGNVFVQKLSTDKAGQIYFKLSREGVYMLRSLHMEPSKDKSADYDTWLTTYTFAFVSSNEMPNTYKEFGFGNIH</sequence>
<reference evidence="2 3" key="1">
    <citation type="journal article" date="2017" name="Curr. Microbiol.">
        <title>Mucilaginibacter ginsenosidivorans sp. nov., Isolated from Soil of Ginseng Field.</title>
        <authorList>
            <person name="Kim M.M."/>
            <person name="Siddiqi M.Z."/>
            <person name="Im W.T."/>
        </authorList>
    </citation>
    <scope>NUCLEOTIDE SEQUENCE [LARGE SCALE GENOMIC DNA]</scope>
    <source>
        <strain evidence="2 3">Gsoil 3017</strain>
    </source>
</reference>
<evidence type="ECO:0000313" key="3">
    <source>
        <dbReference type="Proteomes" id="UP000321479"/>
    </source>
</evidence>
<name>A0A5B8UR89_9SPHI</name>
<feature type="chain" id="PRO_5022761214" evidence="1">
    <location>
        <begin position="22"/>
        <end position="283"/>
    </location>
</feature>
<dbReference type="AlphaFoldDB" id="A0A5B8UR89"/>
<keyword evidence="1" id="KW-0732">Signal</keyword>
<evidence type="ECO:0000313" key="2">
    <source>
        <dbReference type="EMBL" id="QEC61358.1"/>
    </source>
</evidence>